<dbReference type="PANTHER" id="PTHR10536">
    <property type="entry name" value="DNA PRIMASE SMALL SUBUNIT"/>
    <property type="match status" value="1"/>
</dbReference>
<protein>
    <submittedName>
        <fullName evidence="3">DNA primase small subunit</fullName>
    </submittedName>
</protein>
<comment type="similarity">
    <text evidence="1">Belongs to the eukaryotic-type primase small subunit family.</text>
</comment>
<sequence>MRRHVAWRSADAFQRFVQQEVPRHLYYSTAYYRVPDHPKMAEKEWQGADLVFDLDADHLRGAADQTYAEQLVHVKAGLLRLLDDFLFGDFGVDPDATEISFSGGRGYHVKVRSEGLLSLNSPERRDLVDYILGTGVDPLEVIEPTDPPATAGPRRSGRRISAAWPDPEAPGWAGRTTRAILAVLDRWERAGTGSVAHELRAMGLGEAEALRWAQQLIEKGGVDRIRQSRRFDVFKKRFPPEAVRAMVAQAAIEVQGETDAPVTTDIHRL</sequence>
<feature type="non-terminal residue" evidence="3">
    <location>
        <position position="269"/>
    </location>
</feature>
<dbReference type="SUPFAM" id="SSF56747">
    <property type="entry name" value="Prim-pol domain"/>
    <property type="match status" value="1"/>
</dbReference>
<reference evidence="3" key="1">
    <citation type="submission" date="2013-08" db="EMBL/GenBank/DDBJ databases">
        <authorList>
            <person name="Mendez C."/>
            <person name="Richter M."/>
            <person name="Ferrer M."/>
            <person name="Sanchez J."/>
        </authorList>
    </citation>
    <scope>NUCLEOTIDE SEQUENCE</scope>
</reference>
<reference evidence="3" key="2">
    <citation type="journal article" date="2014" name="ISME J.">
        <title>Microbial stratification in low pH oxic and suboxic macroscopic growths along an acid mine drainage.</title>
        <authorList>
            <person name="Mendez-Garcia C."/>
            <person name="Mesa V."/>
            <person name="Sprenger R.R."/>
            <person name="Richter M."/>
            <person name="Diez M.S."/>
            <person name="Solano J."/>
            <person name="Bargiela R."/>
            <person name="Golyshina O.V."/>
            <person name="Manteca A."/>
            <person name="Ramos J.L."/>
            <person name="Gallego J.R."/>
            <person name="Llorente I."/>
            <person name="Martins Dos Santos V.A."/>
            <person name="Jensen O.N."/>
            <person name="Pelaez A.I."/>
            <person name="Sanchez J."/>
            <person name="Ferrer M."/>
        </authorList>
    </citation>
    <scope>NUCLEOTIDE SEQUENCE</scope>
</reference>
<evidence type="ECO:0000256" key="1">
    <source>
        <dbReference type="ARBA" id="ARBA00009762"/>
    </source>
</evidence>
<dbReference type="GO" id="GO:0006269">
    <property type="term" value="P:DNA replication, synthesis of primer"/>
    <property type="evidence" value="ECO:0007669"/>
    <property type="project" value="InterPro"/>
</dbReference>
<comment type="caution">
    <text evidence="3">The sequence shown here is derived from an EMBL/GenBank/DDBJ whole genome shotgun (WGS) entry which is preliminary data.</text>
</comment>
<evidence type="ECO:0000313" key="3">
    <source>
        <dbReference type="EMBL" id="EQD48663.1"/>
    </source>
</evidence>
<gene>
    <name evidence="3" type="ORF">B1B_11965</name>
</gene>
<dbReference type="GO" id="GO:0003899">
    <property type="term" value="F:DNA-directed RNA polymerase activity"/>
    <property type="evidence" value="ECO:0007669"/>
    <property type="project" value="InterPro"/>
</dbReference>
<proteinExistence type="inferred from homology"/>
<feature type="region of interest" description="Disordered" evidence="2">
    <location>
        <begin position="141"/>
        <end position="169"/>
    </location>
</feature>
<evidence type="ECO:0000256" key="2">
    <source>
        <dbReference type="SAM" id="MobiDB-lite"/>
    </source>
</evidence>
<name>T0ZVW5_9ZZZZ</name>
<dbReference type="AlphaFoldDB" id="T0ZVW5"/>
<dbReference type="InterPro" id="IPR002755">
    <property type="entry name" value="DNA_primase_S"/>
</dbReference>
<dbReference type="EMBL" id="AUZY01007806">
    <property type="protein sequence ID" value="EQD48663.1"/>
    <property type="molecule type" value="Genomic_DNA"/>
</dbReference>
<organism evidence="3">
    <name type="scientific">mine drainage metagenome</name>
    <dbReference type="NCBI Taxonomy" id="410659"/>
    <lineage>
        <taxon>unclassified sequences</taxon>
        <taxon>metagenomes</taxon>
        <taxon>ecological metagenomes</taxon>
    </lineage>
</organism>
<accession>T0ZVW5</accession>
<dbReference type="Pfam" id="PF01896">
    <property type="entry name" value="DNA_primase_S"/>
    <property type="match status" value="1"/>
</dbReference>
<dbReference type="Gene3D" id="3.90.920.10">
    <property type="entry name" value="DNA primase, PRIM domain"/>
    <property type="match status" value="1"/>
</dbReference>